<feature type="signal peptide" evidence="1">
    <location>
        <begin position="1"/>
        <end position="19"/>
    </location>
</feature>
<dbReference type="AlphaFoldDB" id="A0A2Z5G719"/>
<evidence type="ECO:0000313" key="4">
    <source>
        <dbReference type="Proteomes" id="UP000253606"/>
    </source>
</evidence>
<dbReference type="Gene3D" id="2.30.40.10">
    <property type="entry name" value="Urease, subunit C, domain 1"/>
    <property type="match status" value="2"/>
</dbReference>
<protein>
    <submittedName>
        <fullName evidence="3">Amidohydrolase family protein</fullName>
    </submittedName>
</protein>
<keyword evidence="3" id="KW-0378">Hydrolase</keyword>
<proteinExistence type="predicted"/>
<dbReference type="Gene3D" id="1.20.58.520">
    <property type="entry name" value="Amidohydrolase"/>
    <property type="match status" value="1"/>
</dbReference>
<dbReference type="RefSeq" id="WP_161557536.1">
    <property type="nucleotide sequence ID" value="NZ_CP030840.1"/>
</dbReference>
<dbReference type="EMBL" id="CP030840">
    <property type="protein sequence ID" value="AXC14494.1"/>
    <property type="molecule type" value="Genomic_DNA"/>
</dbReference>
<dbReference type="Pfam" id="PF01979">
    <property type="entry name" value="Amidohydro_1"/>
    <property type="match status" value="1"/>
</dbReference>
<feature type="chain" id="PRO_5016340769" evidence="1">
    <location>
        <begin position="20"/>
        <end position="683"/>
    </location>
</feature>
<dbReference type="Gene3D" id="3.20.20.140">
    <property type="entry name" value="Metal-dependent hydrolases"/>
    <property type="match status" value="1"/>
</dbReference>
<sequence length="683" mass="72889">MRQFLLFTALCSVSAVLFAQTPKEQLVKPPADAHHYVIESTGGKHGDSWMWVGADGAYMGRESMNLRGQVWDLESNGKPGPAGAPLSLTIRGVTPQGDAAESFVLANGAASWKSPIDKGSAEDAANRFYLPFGGPMEVTAWFVDTLLATPTHSLKLLPGGEARATRLTTLEVGQATNRRTITLWQVTGFNNTPVPVWTDANNHFFAVAFGIGWLPDAYAGELQHIEQAQTDAMAAQAPVLAKDLTKIPPAAVAFTHVKVFDADGLRFLNDQSVIVNAGKIVAAGAASSVVVPDGAQVIEGKGKTLVPGLWDCHMHVGDDYTGPQELSLGVTSVRDPGNNDKLTIDRRTRAGEGKLLFPHVYPSSLIDGKGPFTAQVANVATSQDEAIALVRKAKENGFTGVKFYGTFNPAWLPATIAEAHKLGLHVHGHIPAGIRTLEAVNDGYDEVTHINWIVMQAVPASVLPTDNGIGRFEAPGRYAKDMDVNDPALTELISTMASKHIYSDPTMVAFEGLYVPDNGDLSPAYAPFVGTLPVMVERNFRSGGFAVPKDLTRADYRASWAKMIQILTKMHQAGIPIIAGTDGSGIEIIHELEIYEQAGFTPAEALASATIVPATLVGQQAHTGSIKVGKTADLALVEGDPEKTIGDLRQTRVVMLDGKLLDADALRQSVGFSGRPKAVPAFK</sequence>
<evidence type="ECO:0000256" key="1">
    <source>
        <dbReference type="SAM" id="SignalP"/>
    </source>
</evidence>
<reference evidence="3 4" key="1">
    <citation type="journal article" date="2018" name="Front. Microbiol.">
        <title>Hydrolytic Capabilities as a Key to Environmental Success: Chitinolytic and Cellulolytic Acidobacteria From Acidic Sub-arctic Soils and Boreal Peatlands.</title>
        <authorList>
            <person name="Belova S.E."/>
            <person name="Ravin N.V."/>
            <person name="Pankratov T.A."/>
            <person name="Rakitin A.L."/>
            <person name="Ivanova A.A."/>
            <person name="Beletsky A.V."/>
            <person name="Mardanov A.V."/>
            <person name="Sinninghe Damste J.S."/>
            <person name="Dedysh S.N."/>
        </authorList>
    </citation>
    <scope>NUCLEOTIDE SEQUENCE [LARGE SCALE GENOMIC DNA]</scope>
    <source>
        <strain evidence="3 4">SBC82</strain>
    </source>
</reference>
<dbReference type="SUPFAM" id="SSF51556">
    <property type="entry name" value="Metallo-dependent hydrolases"/>
    <property type="match status" value="1"/>
</dbReference>
<dbReference type="GO" id="GO:0016810">
    <property type="term" value="F:hydrolase activity, acting on carbon-nitrogen (but not peptide) bonds"/>
    <property type="evidence" value="ECO:0007669"/>
    <property type="project" value="InterPro"/>
</dbReference>
<keyword evidence="1" id="KW-0732">Signal</keyword>
<dbReference type="InterPro" id="IPR011059">
    <property type="entry name" value="Metal-dep_hydrolase_composite"/>
</dbReference>
<dbReference type="SUPFAM" id="SSF51338">
    <property type="entry name" value="Composite domain of metallo-dependent hydrolases"/>
    <property type="match status" value="1"/>
</dbReference>
<evidence type="ECO:0000313" key="3">
    <source>
        <dbReference type="EMBL" id="AXC14494.1"/>
    </source>
</evidence>
<evidence type="ECO:0000259" key="2">
    <source>
        <dbReference type="Pfam" id="PF01979"/>
    </source>
</evidence>
<keyword evidence="4" id="KW-1185">Reference proteome</keyword>
<dbReference type="PANTHER" id="PTHR43135:SF3">
    <property type="entry name" value="ALPHA-D-RIBOSE 1-METHYLPHOSPHONATE 5-TRIPHOSPHATE DIPHOSPHATASE"/>
    <property type="match status" value="1"/>
</dbReference>
<dbReference type="KEGG" id="abas:ACPOL_5240"/>
<organism evidence="3 4">
    <name type="scientific">Acidisarcina polymorpha</name>
    <dbReference type="NCBI Taxonomy" id="2211140"/>
    <lineage>
        <taxon>Bacteria</taxon>
        <taxon>Pseudomonadati</taxon>
        <taxon>Acidobacteriota</taxon>
        <taxon>Terriglobia</taxon>
        <taxon>Terriglobales</taxon>
        <taxon>Acidobacteriaceae</taxon>
        <taxon>Acidisarcina</taxon>
    </lineage>
</organism>
<dbReference type="PANTHER" id="PTHR43135">
    <property type="entry name" value="ALPHA-D-RIBOSE 1-METHYLPHOSPHONATE 5-TRIPHOSPHATE DIPHOSPHATASE"/>
    <property type="match status" value="1"/>
</dbReference>
<name>A0A2Z5G719_9BACT</name>
<dbReference type="Gene3D" id="3.30.110.90">
    <property type="entry name" value="Amidohydrolase"/>
    <property type="match status" value="1"/>
</dbReference>
<accession>A0A2Z5G719</accession>
<dbReference type="Proteomes" id="UP000253606">
    <property type="component" value="Chromosome"/>
</dbReference>
<dbReference type="InterPro" id="IPR006680">
    <property type="entry name" value="Amidohydro-rel"/>
</dbReference>
<dbReference type="InterPro" id="IPR051781">
    <property type="entry name" value="Metallo-dep_Hydrolase"/>
</dbReference>
<gene>
    <name evidence="3" type="ORF">ACPOL_5240</name>
</gene>
<dbReference type="InterPro" id="IPR032466">
    <property type="entry name" value="Metal_Hydrolase"/>
</dbReference>
<feature type="domain" description="Amidohydrolase-related" evidence="2">
    <location>
        <begin position="326"/>
        <end position="660"/>
    </location>
</feature>